<proteinExistence type="predicted"/>
<feature type="region of interest" description="Disordered" evidence="1">
    <location>
        <begin position="115"/>
        <end position="174"/>
    </location>
</feature>
<evidence type="ECO:0000313" key="2">
    <source>
        <dbReference type="EMBL" id="CZR51062.1"/>
    </source>
</evidence>
<gene>
    <name evidence="2" type="ORF">PAC_00937</name>
</gene>
<keyword evidence="3" id="KW-1185">Reference proteome</keyword>
<dbReference type="STRING" id="576137.A0A1L7WE52"/>
<dbReference type="Proteomes" id="UP000184330">
    <property type="component" value="Unassembled WGS sequence"/>
</dbReference>
<dbReference type="AlphaFoldDB" id="A0A1L7WE52"/>
<reference evidence="2 3" key="1">
    <citation type="submission" date="2016-03" db="EMBL/GenBank/DDBJ databases">
        <authorList>
            <person name="Ploux O."/>
        </authorList>
    </citation>
    <scope>NUCLEOTIDE SEQUENCE [LARGE SCALE GENOMIC DNA]</scope>
    <source>
        <strain evidence="2 3">UAMH 11012</strain>
    </source>
</reference>
<evidence type="ECO:0000256" key="1">
    <source>
        <dbReference type="SAM" id="MobiDB-lite"/>
    </source>
</evidence>
<feature type="compositionally biased region" description="Acidic residues" evidence="1">
    <location>
        <begin position="163"/>
        <end position="173"/>
    </location>
</feature>
<organism evidence="2 3">
    <name type="scientific">Phialocephala subalpina</name>
    <dbReference type="NCBI Taxonomy" id="576137"/>
    <lineage>
        <taxon>Eukaryota</taxon>
        <taxon>Fungi</taxon>
        <taxon>Dikarya</taxon>
        <taxon>Ascomycota</taxon>
        <taxon>Pezizomycotina</taxon>
        <taxon>Leotiomycetes</taxon>
        <taxon>Helotiales</taxon>
        <taxon>Mollisiaceae</taxon>
        <taxon>Phialocephala</taxon>
        <taxon>Phialocephala fortinii species complex</taxon>
    </lineage>
</organism>
<evidence type="ECO:0000313" key="3">
    <source>
        <dbReference type="Proteomes" id="UP000184330"/>
    </source>
</evidence>
<dbReference type="EMBL" id="FJOG01000001">
    <property type="protein sequence ID" value="CZR51062.1"/>
    <property type="molecule type" value="Genomic_DNA"/>
</dbReference>
<accession>A0A1L7WE52</accession>
<name>A0A1L7WE52_9HELO</name>
<sequence length="209" mass="23577">MATKVSSRYHTLLSIPGGRTRLRRFPFSVSHKAIDIDAAFRKGGVVFGDIQGMEMSRAIASFRPVRRCLELDPREVPESMEVSLHLPMKLTGDLNYPIQPTIIAGPVLPQTPARETVLSAPGGRVRRRRLAERGSPFPPPSPIKRSTSTPSIGRRPQDLLKDGEDEDHEEEETLQLQVQEIQARLKLKRPQEIESFRFGKRKYQDGTNT</sequence>
<protein>
    <submittedName>
        <fullName evidence="2">Uncharacterized protein</fullName>
    </submittedName>
</protein>